<dbReference type="AlphaFoldDB" id="A0A4V3F5H6"/>
<dbReference type="InterPro" id="IPR023704">
    <property type="entry name" value="MdoG_OpgG"/>
</dbReference>
<keyword evidence="5 7" id="KW-0732">Signal</keyword>
<dbReference type="InterPro" id="IPR014718">
    <property type="entry name" value="GH-type_carb-bd"/>
</dbReference>
<accession>A0A4V3F5H6</accession>
<feature type="chain" id="PRO_5023987814" description="Glucans biosynthesis protein G" evidence="7">
    <location>
        <begin position="29"/>
        <end position="510"/>
    </location>
</feature>
<keyword evidence="6 7" id="KW-0574">Periplasm</keyword>
<dbReference type="SUPFAM" id="SSF74650">
    <property type="entry name" value="Galactose mutarotase-like"/>
    <property type="match status" value="1"/>
</dbReference>
<evidence type="ECO:0000313" key="9">
    <source>
        <dbReference type="EMBL" id="TDU24386.1"/>
    </source>
</evidence>
<dbReference type="SUPFAM" id="SSF81296">
    <property type="entry name" value="E set domains"/>
    <property type="match status" value="1"/>
</dbReference>
<dbReference type="HAMAP" id="MF_01069">
    <property type="entry name" value="MdoG_OpgG"/>
    <property type="match status" value="1"/>
</dbReference>
<comment type="caution">
    <text evidence="9">The sequence shown here is derived from an EMBL/GenBank/DDBJ whole genome shotgun (WGS) entry which is preliminary data.</text>
</comment>
<dbReference type="InterPro" id="IPR014756">
    <property type="entry name" value="Ig_E-set"/>
</dbReference>
<dbReference type="Pfam" id="PF04349">
    <property type="entry name" value="MdoG"/>
    <property type="match status" value="1"/>
</dbReference>
<evidence type="ECO:0000259" key="8">
    <source>
        <dbReference type="Pfam" id="PF04349"/>
    </source>
</evidence>
<dbReference type="PANTHER" id="PTHR30504:SF4">
    <property type="entry name" value="GLUCANS BIOSYNTHESIS PROTEIN G"/>
    <property type="match status" value="1"/>
</dbReference>
<proteinExistence type="inferred from homology"/>
<dbReference type="GO" id="GO:0030288">
    <property type="term" value="C:outer membrane-bounded periplasmic space"/>
    <property type="evidence" value="ECO:0007669"/>
    <property type="project" value="TreeGrafter"/>
</dbReference>
<dbReference type="Proteomes" id="UP000295341">
    <property type="component" value="Unassembled WGS sequence"/>
</dbReference>
<dbReference type="UniPathway" id="UPA00637"/>
<comment type="similarity">
    <text evidence="3 7">Belongs to the OpgD/OpgG family.</text>
</comment>
<dbReference type="InterPro" id="IPR013783">
    <property type="entry name" value="Ig-like_fold"/>
</dbReference>
<dbReference type="Gene3D" id="2.70.98.10">
    <property type="match status" value="1"/>
</dbReference>
<comment type="subcellular location">
    <subcellularLocation>
        <location evidence="1 7">Periplasm</location>
    </subcellularLocation>
</comment>
<evidence type="ECO:0000256" key="7">
    <source>
        <dbReference type="HAMAP-Rule" id="MF_01069"/>
    </source>
</evidence>
<dbReference type="PIRSF" id="PIRSF006281">
    <property type="entry name" value="MdoG"/>
    <property type="match status" value="1"/>
</dbReference>
<gene>
    <name evidence="7" type="primary">opgG</name>
    <name evidence="9" type="ORF">DFR24_4654</name>
</gene>
<feature type="signal peptide" evidence="7">
    <location>
        <begin position="1"/>
        <end position="28"/>
    </location>
</feature>
<comment type="pathway">
    <text evidence="2 7">Glycan metabolism; osmoregulated periplasmic glucan (OPG) biosynthesis.</text>
</comment>
<keyword evidence="10" id="KW-1185">Reference proteome</keyword>
<dbReference type="GO" id="GO:0051274">
    <property type="term" value="P:beta-glucan biosynthetic process"/>
    <property type="evidence" value="ECO:0007669"/>
    <property type="project" value="TreeGrafter"/>
</dbReference>
<reference evidence="9 10" key="1">
    <citation type="submission" date="2019-03" db="EMBL/GenBank/DDBJ databases">
        <title>Genomic Encyclopedia of Type Strains, Phase IV (KMG-IV): sequencing the most valuable type-strain genomes for metagenomic binning, comparative biology and taxonomic classification.</title>
        <authorList>
            <person name="Goeker M."/>
        </authorList>
    </citation>
    <scope>NUCLEOTIDE SEQUENCE [LARGE SCALE GENOMIC DNA]</scope>
    <source>
        <strain evidence="9 10">DSM 26377</strain>
    </source>
</reference>
<dbReference type="InterPro" id="IPR014438">
    <property type="entry name" value="Glucan_biosyn_MdoG/MdoD"/>
</dbReference>
<evidence type="ECO:0000256" key="3">
    <source>
        <dbReference type="ARBA" id="ARBA00009284"/>
    </source>
</evidence>
<evidence type="ECO:0000256" key="6">
    <source>
        <dbReference type="ARBA" id="ARBA00022764"/>
    </source>
</evidence>
<evidence type="ECO:0000256" key="5">
    <source>
        <dbReference type="ARBA" id="ARBA00022729"/>
    </source>
</evidence>
<sequence precursor="true">MPQRRTRIWLKNLFIALCLVPAAGAAQAFDIEDVAKRAQALAAQPYKAPESPLPKELLDLSYDQYRDIRFKPDQAIWRNRDLPFELQLFHSGLYFKYPVKINLVHSEGVSPLLFKPSLFDYGKLNGQLDPSKYSGDIGYAGLRVHYKLNKADYKDEVLVFQGASYFRALGRGQRYGLSARGLAVDTGMLSGEEFPTFTEYWVVWPRNKDEHLVIYALMDSRRVTGAYRYELRPGETTTMDVQSRLFLRENVAKLGIAPLTSMYLYGENQRANAEDYRPEVHDSDGLLVHSGSGEWIWRPLTNPKRLIVTSFGSQNPKGFGLMQRDRSYEHYEDLEARYELRPSAWVEPKGDWGAGRVELVMIPTPDETNDNIVAYWVPDNPPAVGRPFDISYRLSWQKNDETRPDSGWTVQSRKGHGWSREPDNSIRMVVDFDGPRLRGLKPDAKVLGGMWFNDNGELMERQVFRNEVTGAWRLSFRFRRLDDDKPVEIRAFLKNDQDTLTETWSYLLAP</sequence>
<evidence type="ECO:0000256" key="1">
    <source>
        <dbReference type="ARBA" id="ARBA00004418"/>
    </source>
</evidence>
<feature type="domain" description="Glucan biosynthesis periplasmic MdoG C-terminal" evidence="8">
    <location>
        <begin position="29"/>
        <end position="507"/>
    </location>
</feature>
<evidence type="ECO:0000256" key="4">
    <source>
        <dbReference type="ARBA" id="ARBA00015376"/>
    </source>
</evidence>
<organism evidence="9 10">
    <name type="scientific">Panacagrimonas perspica</name>
    <dbReference type="NCBI Taxonomy" id="381431"/>
    <lineage>
        <taxon>Bacteria</taxon>
        <taxon>Pseudomonadati</taxon>
        <taxon>Pseudomonadota</taxon>
        <taxon>Gammaproteobacteria</taxon>
        <taxon>Nevskiales</taxon>
        <taxon>Nevskiaceae</taxon>
        <taxon>Panacagrimonas</taxon>
    </lineage>
</organism>
<dbReference type="GO" id="GO:0030246">
    <property type="term" value="F:carbohydrate binding"/>
    <property type="evidence" value="ECO:0007669"/>
    <property type="project" value="InterPro"/>
</dbReference>
<dbReference type="RefSeq" id="WP_133883797.1">
    <property type="nucleotide sequence ID" value="NZ_MWIN01000003.1"/>
</dbReference>
<dbReference type="PANTHER" id="PTHR30504">
    <property type="entry name" value="GLUCANS BIOSYNTHESIS PROTEIN"/>
    <property type="match status" value="1"/>
</dbReference>
<dbReference type="EMBL" id="SOBT01000012">
    <property type="protein sequence ID" value="TDU24386.1"/>
    <property type="molecule type" value="Genomic_DNA"/>
</dbReference>
<comment type="function">
    <text evidence="7">Involved in the biosynthesis of osmoregulated periplasmic glucans (OPGs).</text>
</comment>
<name>A0A4V3F5H6_9GAMM</name>
<evidence type="ECO:0000313" key="10">
    <source>
        <dbReference type="Proteomes" id="UP000295341"/>
    </source>
</evidence>
<dbReference type="Gene3D" id="2.60.40.10">
    <property type="entry name" value="Immunoglobulins"/>
    <property type="match status" value="1"/>
</dbReference>
<dbReference type="OrthoDB" id="335750at2"/>
<dbReference type="FunFam" id="2.70.98.10:FF:000001">
    <property type="entry name" value="Glucans biosynthesis protein G"/>
    <property type="match status" value="1"/>
</dbReference>
<dbReference type="GO" id="GO:0003824">
    <property type="term" value="F:catalytic activity"/>
    <property type="evidence" value="ECO:0007669"/>
    <property type="project" value="InterPro"/>
</dbReference>
<protein>
    <recommendedName>
        <fullName evidence="4 7">Glucans biosynthesis protein G</fullName>
    </recommendedName>
</protein>
<dbReference type="InterPro" id="IPR011013">
    <property type="entry name" value="Gal_mutarotase_sf_dom"/>
</dbReference>
<evidence type="ECO:0000256" key="2">
    <source>
        <dbReference type="ARBA" id="ARBA00005001"/>
    </source>
</evidence>
<dbReference type="InterPro" id="IPR007444">
    <property type="entry name" value="Glucan_biosyn_MdoG_C"/>
</dbReference>